<dbReference type="Gene3D" id="2.60.40.10">
    <property type="entry name" value="Immunoglobulins"/>
    <property type="match status" value="1"/>
</dbReference>
<dbReference type="PANTHER" id="PTHR34819">
    <property type="entry name" value="LARGE CYSTEINE-RICH PERIPLASMIC PROTEIN OMCB"/>
    <property type="match status" value="1"/>
</dbReference>
<dbReference type="SUPFAM" id="SSF63825">
    <property type="entry name" value="YWTD domain"/>
    <property type="match status" value="1"/>
</dbReference>
<proteinExistence type="predicted"/>
<dbReference type="Proteomes" id="UP000293874">
    <property type="component" value="Unassembled WGS sequence"/>
</dbReference>
<dbReference type="OrthoDB" id="610093at2"/>
<dbReference type="NCBIfam" id="TIGR01451">
    <property type="entry name" value="B_ant_repeat"/>
    <property type="match status" value="2"/>
</dbReference>
<dbReference type="AlphaFoldDB" id="A0A4Q7MR62"/>
<name>A0A4Q7MR62_9BACT</name>
<dbReference type="Gene3D" id="2.130.10.10">
    <property type="entry name" value="YVTN repeat-like/Quinoprotein amine dehydrogenase"/>
    <property type="match status" value="1"/>
</dbReference>
<dbReference type="InterPro" id="IPR047589">
    <property type="entry name" value="DUF11_rpt"/>
</dbReference>
<dbReference type="RefSeq" id="WP_130541755.1">
    <property type="nucleotide sequence ID" value="NZ_CP042431.1"/>
</dbReference>
<dbReference type="InterPro" id="IPR015943">
    <property type="entry name" value="WD40/YVTN_repeat-like_dom_sf"/>
</dbReference>
<reference evidence="2 3" key="1">
    <citation type="submission" date="2019-02" db="EMBL/GenBank/DDBJ databases">
        <title>Genomic Encyclopedia of Type Strains, Phase IV (KMG-IV): sequencing the most valuable type-strain genomes for metagenomic binning, comparative biology and taxonomic classification.</title>
        <authorList>
            <person name="Goeker M."/>
        </authorList>
    </citation>
    <scope>NUCLEOTIDE SEQUENCE [LARGE SCALE GENOMIC DNA]</scope>
    <source>
        <strain evidence="2 3">DSM 18116</strain>
    </source>
</reference>
<dbReference type="NCBIfam" id="TIGR04183">
    <property type="entry name" value="Por_Secre_tail"/>
    <property type="match status" value="1"/>
</dbReference>
<dbReference type="Pfam" id="PF01345">
    <property type="entry name" value="DUF11"/>
    <property type="match status" value="1"/>
</dbReference>
<accession>A0A4Q7MR62</accession>
<keyword evidence="3" id="KW-1185">Reference proteome</keyword>
<comment type="caution">
    <text evidence="2">The sequence shown here is derived from an EMBL/GenBank/DDBJ whole genome shotgun (WGS) entry which is preliminary data.</text>
</comment>
<sequence>MKTGKYLLAVLITSASIFGMSERTIAQSLDLSKTVTNVTMSSPGNLAKEGDILEYTIVVRSLAALNLTNTTVIDHIPAGTAYVAGSTRLNSAPLADVSGTTPFTGSGALVNSALRPAGTIAPGGTATIQFRVRVTANGGNITNYAMVECENGASHIYQNTNTVFTNLTPDATCSVIYQSTARTTSGLPGDDQPYRYFKTVSTSNGTGGAILYNGETGLCRNALTNALLPSGSVLKYASAIAYDKKSNRIYFVNNYSNAKQDLCYVDLNQTTKTAYRYVNYTMETTLEDGWNINRMAFASDGFGYAITQNGQDIIRFSVNPATNIPTITRLGALINDMSNGSFDILSESGGDIFGDGSGNLYLIANSSRMYKINPNTKISTYLGAVSPFPASSSNAIAVDASGTVYIGGAYRNVYTVNLLTMAGTSITGGSTSNVWTTGDYTSCAFPVLAPALAANKTYRNINGSPFVVGGDTVEYRIEVINTGNINAAGVKLHDAIPNATLYIPGTTRLNGVLIPDDPGPVMPYAVAGGREIHSPGEFNGIIRPGAANSVVLTFRAKVEPLALICNQSRITLLDVNGNTIFINSNDPSLPGSGGGSQNPTCFFSDGTLPVRSIDLKANIQNDRSQLTFTVQEEQDIDYYEVQYAADGVNFSAIGKVKAKGNTLGSHVYNYTDAVNTTAVNRYYRIRVVGIAGNDVTLSRIVRVSLQNLQQIQVQPNPFQSDITVKMELRAPEQVRFRLIDISGKEVIRLNKQLARGAHSITIPAGAKLSPGVYVMEILTVSDNNVHRQKLVKR</sequence>
<organism evidence="2 3">
    <name type="scientific">Pseudobacter ginsenosidimutans</name>
    <dbReference type="NCBI Taxonomy" id="661488"/>
    <lineage>
        <taxon>Bacteria</taxon>
        <taxon>Pseudomonadati</taxon>
        <taxon>Bacteroidota</taxon>
        <taxon>Chitinophagia</taxon>
        <taxon>Chitinophagales</taxon>
        <taxon>Chitinophagaceae</taxon>
        <taxon>Pseudobacter</taxon>
    </lineage>
</organism>
<feature type="domain" description="DUF11" evidence="1">
    <location>
        <begin position="45"/>
        <end position="159"/>
    </location>
</feature>
<dbReference type="EMBL" id="SGXA01000002">
    <property type="protein sequence ID" value="RZS71226.1"/>
    <property type="molecule type" value="Genomic_DNA"/>
</dbReference>
<dbReference type="InterPro" id="IPR051172">
    <property type="entry name" value="Chlamydia_OmcB"/>
</dbReference>
<evidence type="ECO:0000313" key="3">
    <source>
        <dbReference type="Proteomes" id="UP000293874"/>
    </source>
</evidence>
<evidence type="ECO:0000313" key="2">
    <source>
        <dbReference type="EMBL" id="RZS71226.1"/>
    </source>
</evidence>
<dbReference type="InterPro" id="IPR026444">
    <property type="entry name" value="Secre_tail"/>
</dbReference>
<dbReference type="InterPro" id="IPR013783">
    <property type="entry name" value="Ig-like_fold"/>
</dbReference>
<evidence type="ECO:0000259" key="1">
    <source>
        <dbReference type="Pfam" id="PF01345"/>
    </source>
</evidence>
<protein>
    <submittedName>
        <fullName evidence="2">Putative repeat protein (TIGR01451 family)/predicted secreted protein (Por secretion system target)</fullName>
    </submittedName>
</protein>
<dbReference type="InterPro" id="IPR001434">
    <property type="entry name" value="OmcB-like_DUF11"/>
</dbReference>
<gene>
    <name evidence="2" type="ORF">EV199_3128</name>
</gene>